<dbReference type="Gene3D" id="1.50.10.10">
    <property type="match status" value="1"/>
</dbReference>
<proteinExistence type="predicted"/>
<evidence type="ECO:0000313" key="5">
    <source>
        <dbReference type="EMBL" id="MFC1436297.1"/>
    </source>
</evidence>
<dbReference type="Gene3D" id="2.60.120.560">
    <property type="entry name" value="Exo-inulinase, domain 1"/>
    <property type="match status" value="1"/>
</dbReference>
<sequence>MTLRHRAGRPHRKRPVGAALVLGSVLALLAQPGLSPSAGAVSASSGARASGPKASDWQSYVETPAKADVCPTAVVRTSGTVAGARNLLCGGSGGTTLTTTEGGAPASIVLDYGKEVGGLPYFTVSARTGTPSFTASYSEGLNYVGPSGDGSAPWGDGDSARSDSYQVSSTGTITNRFVQGGERYEQITLTTPGSLTLGKAGIHYIADRTQAKDYGGYFVSSSDQLNKIWYAGAYTLQTDLAPAHSLPGSWTVADGALDVGGSKLNDGAGTLNSGTSWGDYTSTFQARIQLNQAGWLVRAQGAQDGYLFILNDSTDTTGAPNTLQEFDLHAGAYTSLGSVPLPAAVAADSWHTVATTVSGSSLTVSLDGTRVATVDTSAMPSDAVAYPAGTVGFREFAGEEASFKDLTVVGSDGRTLFKDGLDRAASLAKFTPAGSNALPSVLDGARRDRAIWSGDINTEGLTDYYSVDNPEYIKQSLDLLGSRQLSSGFVPGALAPAAVPHLGPLTPGSTTTYSASYSMYFVTALAGYYLYTGDHAFLAQEWPAVQRELAWNATQLDANGLFATKAGVDGADWDFYDSDKGGEVSAYNILYYKALVDGASLATAAGDASAAATYTADAQALKTRINDRLYNPATGLYRISDTQPTGTAQDANALAVLWGVAPASQDAAILAKLKTELWTTPYGPLPYSRDAGYSELISPFVSGFELQARLATGDTADAEALLDTEWGHMIAPGPDQTGTLWENISSTDGTPGLGAGASLSHGWSTAPTSALSGYVLGVQPATAGFATWTVQPHPGDLAWSQGRVPTPHGDIDVRWTAQQPGHGFSLTVTAPRSTSGTIAVPVSGGNPVVTVNGRTVWRHGAFTPAAGVTAAHADSGYLYLTVGRQGGFTVVST</sequence>
<feature type="domain" description="3-keto-alpha-glucoside-1,2-lyase/3-keto-2-hydroxy-glucal hydratase" evidence="2">
    <location>
        <begin position="247"/>
        <end position="408"/>
    </location>
</feature>
<dbReference type="SUPFAM" id="SSF48208">
    <property type="entry name" value="Six-hairpin glycosidases"/>
    <property type="match status" value="1"/>
</dbReference>
<dbReference type="Pfam" id="PF06439">
    <property type="entry name" value="3keto-disac_hyd"/>
    <property type="match status" value="1"/>
</dbReference>
<feature type="signal peptide" evidence="1">
    <location>
        <begin position="1"/>
        <end position="30"/>
    </location>
</feature>
<organism evidence="5 6">
    <name type="scientific">Streptacidiphilus alkalitolerans</name>
    <dbReference type="NCBI Taxonomy" id="3342712"/>
    <lineage>
        <taxon>Bacteria</taxon>
        <taxon>Bacillati</taxon>
        <taxon>Actinomycetota</taxon>
        <taxon>Actinomycetes</taxon>
        <taxon>Kitasatosporales</taxon>
        <taxon>Streptomycetaceae</taxon>
        <taxon>Streptacidiphilus</taxon>
    </lineage>
</organism>
<dbReference type="Gene3D" id="2.60.420.10">
    <property type="entry name" value="Maltose phosphorylase, domain 3"/>
    <property type="match status" value="1"/>
</dbReference>
<gene>
    <name evidence="5" type="ORF">ACEZDB_37250</name>
</gene>
<dbReference type="InterPro" id="IPR035398">
    <property type="entry name" value="Bac_rhamnosid_C"/>
</dbReference>
<feature type="chain" id="PRO_5046358836" evidence="1">
    <location>
        <begin position="31"/>
        <end position="893"/>
    </location>
</feature>
<dbReference type="InterPro" id="IPR012341">
    <property type="entry name" value="6hp_glycosidase-like_sf"/>
</dbReference>
<dbReference type="InterPro" id="IPR035396">
    <property type="entry name" value="Bac_rhamnosid6H"/>
</dbReference>
<evidence type="ECO:0000256" key="1">
    <source>
        <dbReference type="SAM" id="SignalP"/>
    </source>
</evidence>
<dbReference type="PANTHER" id="PTHR34987:SF4">
    <property type="entry name" value="ALPHA-L-RHAMNOSIDASE C-TERMINAL DOMAIN-CONTAINING PROTEIN"/>
    <property type="match status" value="1"/>
</dbReference>
<evidence type="ECO:0000259" key="3">
    <source>
        <dbReference type="Pfam" id="PF17389"/>
    </source>
</evidence>
<accession>A0ABV6XE72</accession>
<dbReference type="InterPro" id="IPR013320">
    <property type="entry name" value="ConA-like_dom_sf"/>
</dbReference>
<name>A0ABV6XE72_9ACTN</name>
<dbReference type="SUPFAM" id="SSF49899">
    <property type="entry name" value="Concanavalin A-like lectins/glucanases"/>
    <property type="match status" value="1"/>
</dbReference>
<reference evidence="5 6" key="1">
    <citation type="submission" date="2024-09" db="EMBL/GenBank/DDBJ databases">
        <authorList>
            <person name="Lee S.D."/>
        </authorList>
    </citation>
    <scope>NUCLEOTIDE SEQUENCE [LARGE SCALE GENOMIC DNA]</scope>
    <source>
        <strain evidence="5 6">N1-3</strain>
    </source>
</reference>
<dbReference type="Pfam" id="PF17390">
    <property type="entry name" value="Bac_rhamnosid_C"/>
    <property type="match status" value="1"/>
</dbReference>
<dbReference type="Proteomes" id="UP001592530">
    <property type="component" value="Unassembled WGS sequence"/>
</dbReference>
<dbReference type="RefSeq" id="WP_380559882.1">
    <property type="nucleotide sequence ID" value="NZ_JBHEZY010000028.1"/>
</dbReference>
<feature type="domain" description="Alpha-L-rhamnosidase six-hairpin glycosidase" evidence="3">
    <location>
        <begin position="436"/>
        <end position="671"/>
    </location>
</feature>
<evidence type="ECO:0000259" key="4">
    <source>
        <dbReference type="Pfam" id="PF17390"/>
    </source>
</evidence>
<dbReference type="PANTHER" id="PTHR34987">
    <property type="entry name" value="C, PUTATIVE (AFU_ORTHOLOGUE AFUA_3G02880)-RELATED"/>
    <property type="match status" value="1"/>
</dbReference>
<feature type="domain" description="Alpha-L-rhamnosidase C-terminal" evidence="4">
    <location>
        <begin position="777"/>
        <end position="851"/>
    </location>
</feature>
<dbReference type="InterPro" id="IPR008928">
    <property type="entry name" value="6-hairpin_glycosidase_sf"/>
</dbReference>
<dbReference type="InterPro" id="IPR010496">
    <property type="entry name" value="AL/BT2_dom"/>
</dbReference>
<protein>
    <submittedName>
        <fullName evidence="5">Alpha-L-rhamnosidase C-terminal domain-containing protein</fullName>
    </submittedName>
</protein>
<evidence type="ECO:0000313" key="6">
    <source>
        <dbReference type="Proteomes" id="UP001592530"/>
    </source>
</evidence>
<dbReference type="EMBL" id="JBHEZY010000028">
    <property type="protein sequence ID" value="MFC1436297.1"/>
    <property type="molecule type" value="Genomic_DNA"/>
</dbReference>
<keyword evidence="1" id="KW-0732">Signal</keyword>
<comment type="caution">
    <text evidence="5">The sequence shown here is derived from an EMBL/GenBank/DDBJ whole genome shotgun (WGS) entry which is preliminary data.</text>
</comment>
<dbReference type="Pfam" id="PF17389">
    <property type="entry name" value="Bac_rhamnosid6H"/>
    <property type="match status" value="1"/>
</dbReference>
<evidence type="ECO:0000259" key="2">
    <source>
        <dbReference type="Pfam" id="PF06439"/>
    </source>
</evidence>